<sequence>MSDINPCMTCGACCAYFRVSFYWSEGDDAYGNVPVALTEPVSPFLRCMRGTYQKDPRCIALQGEPGEATCCTIYENRPSTCREFVMSGENGELNEACLRARAHYHLPPLYKDPPILTFPDAATDELSRVQSCA</sequence>
<dbReference type="Proteomes" id="UP000237073">
    <property type="component" value="Unassembled WGS sequence"/>
</dbReference>
<dbReference type="AlphaFoldDB" id="A0A2P5GV75"/>
<evidence type="ECO:0000313" key="2">
    <source>
        <dbReference type="EMBL" id="POP50444.1"/>
    </source>
</evidence>
<evidence type="ECO:0000313" key="3">
    <source>
        <dbReference type="Proteomes" id="UP000237073"/>
    </source>
</evidence>
<reference evidence="3 4" key="1">
    <citation type="submission" date="2018-01" db="EMBL/GenBank/DDBJ databases">
        <title>Superficieibacter electus gen. nov., sp. nov., an extended-spectrum beta-lactamase possessing member of the Enterobacteriaceae family, isolated from intensive care unit surfaces.</title>
        <authorList>
            <person name="Potter R.F."/>
            <person name="D'Souza A.W."/>
        </authorList>
    </citation>
    <scope>NUCLEOTIDE SEQUENCE [LARGE SCALE GENOMIC DNA]</scope>
    <source>
        <strain evidence="2 4">BP-1</strain>
        <strain evidence="1 3">BP-2</strain>
    </source>
</reference>
<protein>
    <recommendedName>
        <fullName evidence="5">YkgJ family cysteine cluster protein</fullName>
    </recommendedName>
</protein>
<dbReference type="InterPro" id="IPR005358">
    <property type="entry name" value="Puta_zinc/iron-chelating_dom"/>
</dbReference>
<evidence type="ECO:0008006" key="5">
    <source>
        <dbReference type="Google" id="ProtNLM"/>
    </source>
</evidence>
<dbReference type="EMBL" id="PQGE01000010">
    <property type="protein sequence ID" value="POP44426.1"/>
    <property type="molecule type" value="Genomic_DNA"/>
</dbReference>
<gene>
    <name evidence="2" type="ORF">CHU32_03190</name>
    <name evidence="1" type="ORF">CHU33_13300</name>
</gene>
<dbReference type="RefSeq" id="WP_103676562.1">
    <property type="nucleotide sequence ID" value="NZ_PQGD01000002.1"/>
</dbReference>
<dbReference type="Proteomes" id="UP000247005">
    <property type="component" value="Unassembled WGS sequence"/>
</dbReference>
<dbReference type="OrthoDB" id="196483at2"/>
<organism evidence="2 4">
    <name type="scientific">Superficieibacter electus</name>
    <dbReference type="NCBI Taxonomy" id="2022662"/>
    <lineage>
        <taxon>Bacteria</taxon>
        <taxon>Pseudomonadati</taxon>
        <taxon>Pseudomonadota</taxon>
        <taxon>Gammaproteobacteria</taxon>
        <taxon>Enterobacterales</taxon>
        <taxon>Enterobacteriaceae</taxon>
        <taxon>Superficieibacter</taxon>
    </lineage>
</organism>
<keyword evidence="3" id="KW-1185">Reference proteome</keyword>
<evidence type="ECO:0000313" key="1">
    <source>
        <dbReference type="EMBL" id="POP44426.1"/>
    </source>
</evidence>
<evidence type="ECO:0000313" key="4">
    <source>
        <dbReference type="Proteomes" id="UP000247005"/>
    </source>
</evidence>
<accession>A0A2P5GV75</accession>
<name>A0A2P5GV75_9ENTR</name>
<dbReference type="EMBL" id="PQGD01000002">
    <property type="protein sequence ID" value="POP50444.1"/>
    <property type="molecule type" value="Genomic_DNA"/>
</dbReference>
<dbReference type="Pfam" id="PF03692">
    <property type="entry name" value="CxxCxxCC"/>
    <property type="match status" value="1"/>
</dbReference>
<proteinExistence type="predicted"/>
<comment type="caution">
    <text evidence="2">The sequence shown here is derived from an EMBL/GenBank/DDBJ whole genome shotgun (WGS) entry which is preliminary data.</text>
</comment>